<accession>A0A382F2H2</accession>
<keyword evidence="1" id="KW-1133">Transmembrane helix</keyword>
<gene>
    <name evidence="2" type="ORF">METZ01_LOCUS209418</name>
</gene>
<keyword evidence="1" id="KW-0472">Membrane</keyword>
<dbReference type="EMBL" id="UINC01047369">
    <property type="protein sequence ID" value="SVB56564.1"/>
    <property type="molecule type" value="Genomic_DNA"/>
</dbReference>
<dbReference type="AlphaFoldDB" id="A0A382F2H2"/>
<organism evidence="2">
    <name type="scientific">marine metagenome</name>
    <dbReference type="NCBI Taxonomy" id="408172"/>
    <lineage>
        <taxon>unclassified sequences</taxon>
        <taxon>metagenomes</taxon>
        <taxon>ecological metagenomes</taxon>
    </lineage>
</organism>
<proteinExistence type="predicted"/>
<sequence>MKKIIWLLLSSFGIMFAILSWVQESGLLASEMGAKKGLLAVLFGIILYIFVPSKMDKI</sequence>
<reference evidence="2" key="1">
    <citation type="submission" date="2018-05" db="EMBL/GenBank/DDBJ databases">
        <authorList>
            <person name="Lanie J.A."/>
            <person name="Ng W.-L."/>
            <person name="Kazmierczak K.M."/>
            <person name="Andrzejewski T.M."/>
            <person name="Davidsen T.M."/>
            <person name="Wayne K.J."/>
            <person name="Tettelin H."/>
            <person name="Glass J.I."/>
            <person name="Rusch D."/>
            <person name="Podicherti R."/>
            <person name="Tsui H.-C.T."/>
            <person name="Winkler M.E."/>
        </authorList>
    </citation>
    <scope>NUCLEOTIDE SEQUENCE</scope>
</reference>
<evidence type="ECO:0000313" key="2">
    <source>
        <dbReference type="EMBL" id="SVB56564.1"/>
    </source>
</evidence>
<keyword evidence="1" id="KW-0812">Transmembrane</keyword>
<feature type="transmembrane region" description="Helical" evidence="1">
    <location>
        <begin position="34"/>
        <end position="51"/>
    </location>
</feature>
<name>A0A382F2H2_9ZZZZ</name>
<protein>
    <submittedName>
        <fullName evidence="2">Uncharacterized protein</fullName>
    </submittedName>
</protein>
<feature type="transmembrane region" description="Helical" evidence="1">
    <location>
        <begin position="5"/>
        <end position="22"/>
    </location>
</feature>
<evidence type="ECO:0000256" key="1">
    <source>
        <dbReference type="SAM" id="Phobius"/>
    </source>
</evidence>